<name>A0A151IN25_9HYME</name>
<protein>
    <submittedName>
        <fullName evidence="2">Uncharacterized protein</fullName>
    </submittedName>
</protein>
<reference evidence="2 3" key="1">
    <citation type="submission" date="2016-03" db="EMBL/GenBank/DDBJ databases">
        <title>Cyphomyrmex costatus WGS genome.</title>
        <authorList>
            <person name="Nygaard S."/>
            <person name="Hu H."/>
            <person name="Boomsma J."/>
            <person name="Zhang G."/>
        </authorList>
    </citation>
    <scope>NUCLEOTIDE SEQUENCE [LARGE SCALE GENOMIC DNA]</scope>
    <source>
        <strain evidence="2">MS0001</strain>
        <tissue evidence="2">Whole body</tissue>
    </source>
</reference>
<feature type="compositionally biased region" description="Basic residues" evidence="1">
    <location>
        <begin position="225"/>
        <end position="234"/>
    </location>
</feature>
<dbReference type="EMBL" id="KQ976975">
    <property type="protein sequence ID" value="KYN06621.1"/>
    <property type="molecule type" value="Genomic_DNA"/>
</dbReference>
<gene>
    <name evidence="2" type="ORF">ALC62_02424</name>
</gene>
<proteinExistence type="predicted"/>
<dbReference type="STRING" id="456900.A0A151IN25"/>
<dbReference type="Proteomes" id="UP000078542">
    <property type="component" value="Unassembled WGS sequence"/>
</dbReference>
<evidence type="ECO:0000256" key="1">
    <source>
        <dbReference type="SAM" id="MobiDB-lite"/>
    </source>
</evidence>
<organism evidence="2 3">
    <name type="scientific">Cyphomyrmex costatus</name>
    <dbReference type="NCBI Taxonomy" id="456900"/>
    <lineage>
        <taxon>Eukaryota</taxon>
        <taxon>Metazoa</taxon>
        <taxon>Ecdysozoa</taxon>
        <taxon>Arthropoda</taxon>
        <taxon>Hexapoda</taxon>
        <taxon>Insecta</taxon>
        <taxon>Pterygota</taxon>
        <taxon>Neoptera</taxon>
        <taxon>Endopterygota</taxon>
        <taxon>Hymenoptera</taxon>
        <taxon>Apocrita</taxon>
        <taxon>Aculeata</taxon>
        <taxon>Formicoidea</taxon>
        <taxon>Formicidae</taxon>
        <taxon>Myrmicinae</taxon>
        <taxon>Cyphomyrmex</taxon>
    </lineage>
</organism>
<feature type="region of interest" description="Disordered" evidence="1">
    <location>
        <begin position="225"/>
        <end position="261"/>
    </location>
</feature>
<evidence type="ECO:0000313" key="3">
    <source>
        <dbReference type="Proteomes" id="UP000078542"/>
    </source>
</evidence>
<dbReference type="AlphaFoldDB" id="A0A151IN25"/>
<sequence>MYVNGSELASLLGHEIQLRPLVDRTDRFEYPLYASSVQSSEMAVVRHIWRVANTLRNNRRGNRGDLGTESVKFIATLYASMAFYPNYNYREDERRRQSWDRGVVDLYDRFDEVFGVEYFLQWYSGSGCPNIDVYRTTVTTEEIAMRISTEPKTIFSRIAILSVARLDDMQARVTNFIREKVQVFPIQLINTHYKRNEWVVTIDSDDPSPTRDPATLKRLMKRIRLERRSRRISRRTTATSNVTEQSQTPPPPPQTPSSSILRTVDHTAVGDVLRMRVSPTPQLTGERRPARKRGRPFLKKRGPKITTTRATRIRNISQPSVLLQRCDRVAPRAASISDAETNVRLPSVVLRRCDDTIISDSDSLQRSSRETNFVAKRRETTTTTTIGDIRRPSIILERCDRVAPRTAPIGDAETNVRLPSVVLRRCDDTIISVSDESSSDTSPVAVARRRKTRITDTPESAPRIKRLQHSFNIRETIVRCTPLHVSTPRRARVRDVQNLRLARRRLFQETRANLEQASRLFTPLRLPPALYTRARTRLEETARTRHM</sequence>
<accession>A0A151IN25</accession>
<keyword evidence="3" id="KW-1185">Reference proteome</keyword>
<evidence type="ECO:0000313" key="2">
    <source>
        <dbReference type="EMBL" id="KYN06621.1"/>
    </source>
</evidence>